<feature type="domain" description="HTH marR-type" evidence="4">
    <location>
        <begin position="1"/>
        <end position="138"/>
    </location>
</feature>
<keyword evidence="3" id="KW-0804">Transcription</keyword>
<keyword evidence="1" id="KW-0805">Transcription regulation</keyword>
<dbReference type="PROSITE" id="PS50995">
    <property type="entry name" value="HTH_MARR_2"/>
    <property type="match status" value="1"/>
</dbReference>
<dbReference type="PROSITE" id="PS01117">
    <property type="entry name" value="HTH_MARR_1"/>
    <property type="match status" value="1"/>
</dbReference>
<dbReference type="InterPro" id="IPR000835">
    <property type="entry name" value="HTH_MarR-typ"/>
</dbReference>
<reference evidence="5" key="1">
    <citation type="journal article" date="2014" name="Int. J. Syst. Evol. Microbiol.">
        <title>Complete genome sequence of Corynebacterium casei LMG S-19264T (=DSM 44701T), isolated from a smear-ripened cheese.</title>
        <authorList>
            <consortium name="US DOE Joint Genome Institute (JGI-PGF)"/>
            <person name="Walter F."/>
            <person name="Albersmeier A."/>
            <person name="Kalinowski J."/>
            <person name="Ruckert C."/>
        </authorList>
    </citation>
    <scope>NUCLEOTIDE SEQUENCE</scope>
    <source>
        <strain evidence="5">CGMCC 4.7306</strain>
    </source>
</reference>
<evidence type="ECO:0000256" key="1">
    <source>
        <dbReference type="ARBA" id="ARBA00023015"/>
    </source>
</evidence>
<dbReference type="GO" id="GO:0003700">
    <property type="term" value="F:DNA-binding transcription factor activity"/>
    <property type="evidence" value="ECO:0007669"/>
    <property type="project" value="InterPro"/>
</dbReference>
<dbReference type="InterPro" id="IPR036388">
    <property type="entry name" value="WH-like_DNA-bd_sf"/>
</dbReference>
<evidence type="ECO:0000256" key="2">
    <source>
        <dbReference type="ARBA" id="ARBA00023125"/>
    </source>
</evidence>
<evidence type="ECO:0000313" key="5">
    <source>
        <dbReference type="EMBL" id="GGL66707.1"/>
    </source>
</evidence>
<gene>
    <name evidence="5" type="ORF">GCM10011575_26520</name>
</gene>
<dbReference type="PANTHER" id="PTHR39515">
    <property type="entry name" value="CONSERVED PROTEIN"/>
    <property type="match status" value="1"/>
</dbReference>
<dbReference type="InterPro" id="IPR052526">
    <property type="entry name" value="HTH-type_Bedaq_tolerance"/>
</dbReference>
<evidence type="ECO:0000313" key="6">
    <source>
        <dbReference type="Proteomes" id="UP000613840"/>
    </source>
</evidence>
<keyword evidence="6" id="KW-1185">Reference proteome</keyword>
<evidence type="ECO:0000259" key="4">
    <source>
        <dbReference type="PROSITE" id="PS50995"/>
    </source>
</evidence>
<dbReference type="RefSeq" id="WP_188895856.1">
    <property type="nucleotide sequence ID" value="NZ_BMMZ01000006.1"/>
</dbReference>
<name>A0A917SBQ2_9ACTN</name>
<dbReference type="Gene3D" id="1.10.10.10">
    <property type="entry name" value="Winged helix-like DNA-binding domain superfamily/Winged helix DNA-binding domain"/>
    <property type="match status" value="1"/>
</dbReference>
<reference evidence="5" key="2">
    <citation type="submission" date="2020-09" db="EMBL/GenBank/DDBJ databases">
        <authorList>
            <person name="Sun Q."/>
            <person name="Zhou Y."/>
        </authorList>
    </citation>
    <scope>NUCLEOTIDE SEQUENCE</scope>
    <source>
        <strain evidence="5">CGMCC 4.7306</strain>
    </source>
</reference>
<dbReference type="InterPro" id="IPR036390">
    <property type="entry name" value="WH_DNA-bd_sf"/>
</dbReference>
<organism evidence="5 6">
    <name type="scientific">Microlunatus endophyticus</name>
    <dbReference type="NCBI Taxonomy" id="1716077"/>
    <lineage>
        <taxon>Bacteria</taxon>
        <taxon>Bacillati</taxon>
        <taxon>Actinomycetota</taxon>
        <taxon>Actinomycetes</taxon>
        <taxon>Propionibacteriales</taxon>
        <taxon>Propionibacteriaceae</taxon>
        <taxon>Microlunatus</taxon>
    </lineage>
</organism>
<keyword evidence="2" id="KW-0238">DNA-binding</keyword>
<dbReference type="SUPFAM" id="SSF46785">
    <property type="entry name" value="Winged helix' DNA-binding domain"/>
    <property type="match status" value="1"/>
</dbReference>
<sequence length="143" mass="15249">MSQNELREAAAAVHAAVSLFQRRARESKSSELSLPERAALSRLDRNGPDTTAGLARWEQISPQAMGVTVTGLEAKGLLGRSPDPDDGRRSILTITDKGIDVVRAGRGALTDRIAITLGEHFSAGEIEQIRAAAPLIERLAGLL</sequence>
<dbReference type="Pfam" id="PF01047">
    <property type="entry name" value="MarR"/>
    <property type="match status" value="1"/>
</dbReference>
<proteinExistence type="predicted"/>
<dbReference type="InterPro" id="IPR023187">
    <property type="entry name" value="Tscrpt_reg_MarR-type_CS"/>
</dbReference>
<comment type="caution">
    <text evidence="5">The sequence shown here is derived from an EMBL/GenBank/DDBJ whole genome shotgun (WGS) entry which is preliminary data.</text>
</comment>
<accession>A0A917SBQ2</accession>
<dbReference type="Proteomes" id="UP000613840">
    <property type="component" value="Unassembled WGS sequence"/>
</dbReference>
<dbReference type="AlphaFoldDB" id="A0A917SBQ2"/>
<protein>
    <submittedName>
        <fullName evidence="5">MarR family transcriptional regulator</fullName>
    </submittedName>
</protein>
<dbReference type="GO" id="GO:0003677">
    <property type="term" value="F:DNA binding"/>
    <property type="evidence" value="ECO:0007669"/>
    <property type="project" value="UniProtKB-KW"/>
</dbReference>
<evidence type="ECO:0000256" key="3">
    <source>
        <dbReference type="ARBA" id="ARBA00023163"/>
    </source>
</evidence>
<dbReference type="SMART" id="SM00347">
    <property type="entry name" value="HTH_MARR"/>
    <property type="match status" value="1"/>
</dbReference>
<dbReference type="EMBL" id="BMMZ01000006">
    <property type="protein sequence ID" value="GGL66707.1"/>
    <property type="molecule type" value="Genomic_DNA"/>
</dbReference>
<dbReference type="PANTHER" id="PTHR39515:SF2">
    <property type="entry name" value="HTH-TYPE TRANSCRIPTIONAL REGULATOR RV0880"/>
    <property type="match status" value="1"/>
</dbReference>